<gene>
    <name evidence="2" type="ORF">LIER_12857</name>
</gene>
<accession>A0AAV3PU29</accession>
<dbReference type="EMBL" id="BAABME010002527">
    <property type="protein sequence ID" value="GAA0155034.1"/>
    <property type="molecule type" value="Genomic_DNA"/>
</dbReference>
<name>A0AAV3PU29_LITER</name>
<dbReference type="Proteomes" id="UP001454036">
    <property type="component" value="Unassembled WGS sequence"/>
</dbReference>
<organism evidence="2 3">
    <name type="scientific">Lithospermum erythrorhizon</name>
    <name type="common">Purple gromwell</name>
    <name type="synonym">Lithospermum officinale var. erythrorhizon</name>
    <dbReference type="NCBI Taxonomy" id="34254"/>
    <lineage>
        <taxon>Eukaryota</taxon>
        <taxon>Viridiplantae</taxon>
        <taxon>Streptophyta</taxon>
        <taxon>Embryophyta</taxon>
        <taxon>Tracheophyta</taxon>
        <taxon>Spermatophyta</taxon>
        <taxon>Magnoliopsida</taxon>
        <taxon>eudicotyledons</taxon>
        <taxon>Gunneridae</taxon>
        <taxon>Pentapetalae</taxon>
        <taxon>asterids</taxon>
        <taxon>lamiids</taxon>
        <taxon>Boraginales</taxon>
        <taxon>Boraginaceae</taxon>
        <taxon>Boraginoideae</taxon>
        <taxon>Lithospermeae</taxon>
        <taxon>Lithospermum</taxon>
    </lineage>
</organism>
<evidence type="ECO:0000313" key="2">
    <source>
        <dbReference type="EMBL" id="GAA0155034.1"/>
    </source>
</evidence>
<dbReference type="AlphaFoldDB" id="A0AAV3PU29"/>
<comment type="caution">
    <text evidence="2">The sequence shown here is derived from an EMBL/GenBank/DDBJ whole genome shotgun (WGS) entry which is preliminary data.</text>
</comment>
<feature type="compositionally biased region" description="Polar residues" evidence="1">
    <location>
        <begin position="24"/>
        <end position="37"/>
    </location>
</feature>
<evidence type="ECO:0000256" key="1">
    <source>
        <dbReference type="SAM" id="MobiDB-lite"/>
    </source>
</evidence>
<reference evidence="2 3" key="1">
    <citation type="submission" date="2024-01" db="EMBL/GenBank/DDBJ databases">
        <title>The complete chloroplast genome sequence of Lithospermum erythrorhizon: insights into the phylogenetic relationship among Boraginaceae species and the maternal lineages of purple gromwells.</title>
        <authorList>
            <person name="Okada T."/>
            <person name="Watanabe K."/>
        </authorList>
    </citation>
    <scope>NUCLEOTIDE SEQUENCE [LARGE SCALE GENOMIC DNA]</scope>
</reference>
<protein>
    <submittedName>
        <fullName evidence="2">Uncharacterized protein</fullName>
    </submittedName>
</protein>
<keyword evidence="3" id="KW-1185">Reference proteome</keyword>
<sequence>METNGSNHNRPPGNDGLNMDHLLDQQQENAPVNTQEPINLRSGGIVPEVGNSYQPEMDGILQGMTITSVMQQLQEQLPN</sequence>
<proteinExistence type="predicted"/>
<feature type="region of interest" description="Disordered" evidence="1">
    <location>
        <begin position="1"/>
        <end position="50"/>
    </location>
</feature>
<evidence type="ECO:0000313" key="3">
    <source>
        <dbReference type="Proteomes" id="UP001454036"/>
    </source>
</evidence>